<comment type="caution">
    <text evidence="4">The sequence shown here is derived from an EMBL/GenBank/DDBJ whole genome shotgun (WGS) entry which is preliminary data.</text>
</comment>
<dbReference type="RefSeq" id="WP_227306245.1">
    <property type="nucleotide sequence ID" value="NZ_JAESVA010000002.1"/>
</dbReference>
<evidence type="ECO:0000313" key="5">
    <source>
        <dbReference type="Proteomes" id="UP000721844"/>
    </source>
</evidence>
<evidence type="ECO:0000259" key="3">
    <source>
        <dbReference type="PROSITE" id="PS51387"/>
    </source>
</evidence>
<reference evidence="4 5" key="1">
    <citation type="journal article" date="2021" name="Microorganisms">
        <title>Acidisoma silvae sp. nov. and Acidisomacellulosilytica sp. nov., Two Acidophilic Bacteria Isolated from Decaying Wood, Hydrolyzing Cellulose and Producing Poly-3-hydroxybutyrate.</title>
        <authorList>
            <person name="Mieszkin S."/>
            <person name="Pouder E."/>
            <person name="Uroz S."/>
            <person name="Simon-Colin C."/>
            <person name="Alain K."/>
        </authorList>
    </citation>
    <scope>NUCLEOTIDE SEQUENCE [LARGE SCALE GENOMIC DNA]</scope>
    <source>
        <strain evidence="4 5">HW T5.17</strain>
    </source>
</reference>
<dbReference type="InterPro" id="IPR006094">
    <property type="entry name" value="Oxid_FAD_bind_N"/>
</dbReference>
<organism evidence="4 5">
    <name type="scientific">Acidisoma cellulosilyticum</name>
    <dbReference type="NCBI Taxonomy" id="2802395"/>
    <lineage>
        <taxon>Bacteria</taxon>
        <taxon>Pseudomonadati</taxon>
        <taxon>Pseudomonadota</taxon>
        <taxon>Alphaproteobacteria</taxon>
        <taxon>Acetobacterales</taxon>
        <taxon>Acidocellaceae</taxon>
        <taxon>Acidisoma</taxon>
    </lineage>
</organism>
<dbReference type="InterPro" id="IPR016164">
    <property type="entry name" value="FAD-linked_Oxase-like_C"/>
</dbReference>
<sequence length="402" mass="41859">MAERSDIAAADEAELAVLVAQAATDRRPLLVQGFGSKSGMLRPVQADATISTRRLSGVTLYSPRELVISALAGTPLDEIEAVLRQSGQQLTAEPPDLSGLLGSDAGQSWGGMVAGNLSGPRRIAWGATRDHVMGIRVINGRGEVIRSGGRVLKNVTGLDLCKLLAGSQGTLGIMTEITLKVLPAPATTGAIIIRGLDANQGVSALSAALGSPFGVSGAAFLPSWAAETIPALGSQSVTIIRIEDFPHSVAYRLDQLSGVLARFGRAETLDDLTSRAVWKAIRDVTPLRPGASEAVWHLSTRPSHGPQLLALIEAAGARGIMDWGGGRIWAAGPGTEAVHGTVMRAVRDLGGHFTLMRAPDSLRTAVPVVPEEAPALAALTRRVKAAMDPAGIFNPGRLYAGL</sequence>
<name>A0A964E2P2_9PROT</name>
<dbReference type="GO" id="GO:0071949">
    <property type="term" value="F:FAD binding"/>
    <property type="evidence" value="ECO:0007669"/>
    <property type="project" value="InterPro"/>
</dbReference>
<dbReference type="PANTHER" id="PTHR11748">
    <property type="entry name" value="D-LACTATE DEHYDROGENASE"/>
    <property type="match status" value="1"/>
</dbReference>
<dbReference type="Pfam" id="PF01565">
    <property type="entry name" value="FAD_binding_4"/>
    <property type="match status" value="1"/>
</dbReference>
<accession>A0A964E2P2</accession>
<dbReference type="SUPFAM" id="SSF55103">
    <property type="entry name" value="FAD-linked oxidases, C-terminal domain"/>
    <property type="match status" value="1"/>
</dbReference>
<keyword evidence="5" id="KW-1185">Reference proteome</keyword>
<dbReference type="GO" id="GO:0003824">
    <property type="term" value="F:catalytic activity"/>
    <property type="evidence" value="ECO:0007669"/>
    <property type="project" value="InterPro"/>
</dbReference>
<dbReference type="SUPFAM" id="SSF56176">
    <property type="entry name" value="FAD-binding/transporter-associated domain-like"/>
    <property type="match status" value="1"/>
</dbReference>
<dbReference type="InterPro" id="IPR036318">
    <property type="entry name" value="FAD-bd_PCMH-like_sf"/>
</dbReference>
<keyword evidence="2" id="KW-0274">FAD</keyword>
<evidence type="ECO:0000313" key="4">
    <source>
        <dbReference type="EMBL" id="MCB8879616.1"/>
    </source>
</evidence>
<keyword evidence="1" id="KW-0285">Flavoprotein</keyword>
<dbReference type="Proteomes" id="UP000721844">
    <property type="component" value="Unassembled WGS sequence"/>
</dbReference>
<evidence type="ECO:0000256" key="1">
    <source>
        <dbReference type="ARBA" id="ARBA00022630"/>
    </source>
</evidence>
<dbReference type="PROSITE" id="PS51387">
    <property type="entry name" value="FAD_PCMH"/>
    <property type="match status" value="1"/>
</dbReference>
<proteinExistence type="predicted"/>
<dbReference type="AlphaFoldDB" id="A0A964E2P2"/>
<dbReference type="InterPro" id="IPR016166">
    <property type="entry name" value="FAD-bd_PCMH"/>
</dbReference>
<evidence type="ECO:0000256" key="2">
    <source>
        <dbReference type="ARBA" id="ARBA00022827"/>
    </source>
</evidence>
<gene>
    <name evidence="4" type="ORF">ACELLULO517_05170</name>
</gene>
<dbReference type="InterPro" id="IPR016169">
    <property type="entry name" value="FAD-bd_PCMH_sub2"/>
</dbReference>
<feature type="domain" description="FAD-binding PCMH-type" evidence="3">
    <location>
        <begin position="1"/>
        <end position="184"/>
    </location>
</feature>
<dbReference type="PANTHER" id="PTHR11748:SF103">
    <property type="entry name" value="GLYCOLATE OXIDASE SUBUNIT GLCE"/>
    <property type="match status" value="1"/>
</dbReference>
<protein>
    <submittedName>
        <fullName evidence="4">FAD-binding protein</fullName>
    </submittedName>
</protein>
<dbReference type="Gene3D" id="3.30.465.10">
    <property type="match status" value="1"/>
</dbReference>
<dbReference type="EMBL" id="JAESVA010000002">
    <property type="protein sequence ID" value="MCB8879616.1"/>
    <property type="molecule type" value="Genomic_DNA"/>
</dbReference>